<organism evidence="3 4">
    <name type="scientific">Actinoallomurus bryophytorum</name>
    <dbReference type="NCBI Taxonomy" id="1490222"/>
    <lineage>
        <taxon>Bacteria</taxon>
        <taxon>Bacillati</taxon>
        <taxon>Actinomycetota</taxon>
        <taxon>Actinomycetes</taxon>
        <taxon>Streptosporangiales</taxon>
        <taxon>Thermomonosporaceae</taxon>
        <taxon>Actinoallomurus</taxon>
    </lineage>
</organism>
<sequence>MRHRSTRYRATAGVLAVLAATAVPLGAAGPASAQTSGGSRCAGSSAPLSVEEARLGAVLPDNDDPATPQPVSFAQQMITDGGFQDYGPALTRDLCRTPSLKAATRLVKSRGEALWRAAVNRAQRRGHTTGALPYSDDRPLYWTRLQSTAALRRWEPGFALSDAVRTSLITTFDRASRGMFDIDFPAGKRVKRVIMSGFDPYTLDGGTTGSAPGTVGNNIRHGNPSGATALALDGTTYRTKDGRVAHIQAYTLPVNYPEFQRGYLEDTVGPYMRPGPRRVDASVTVSQAVDSVFNLEQWNGRYHGVSPGNDNVRPCPAVGGVPQLAAANNDCDSTVVDRWGGPKTFSLTDPPQWTTTTLPIAQMIGANTGSSIPRPPGDEWPDPSVAFGVVWHTNYTEFPDCASPQLVTRNNPPPSDYPPPTAPTPPDPGSCAYSGGGGNYLSNESAYRNTLLRDRLGLDIPAGHIHTPDMQHFETAFEPSDGTFDAWRLAITGQARNLIRVVADNAG</sequence>
<keyword evidence="4" id="KW-1185">Reference proteome</keyword>
<evidence type="ECO:0000313" key="3">
    <source>
        <dbReference type="EMBL" id="TQM00186.1"/>
    </source>
</evidence>
<feature type="signal peptide" evidence="2">
    <location>
        <begin position="1"/>
        <end position="33"/>
    </location>
</feature>
<evidence type="ECO:0000256" key="1">
    <source>
        <dbReference type="SAM" id="MobiDB-lite"/>
    </source>
</evidence>
<dbReference type="RefSeq" id="WP_141959556.1">
    <property type="nucleotide sequence ID" value="NZ_VFOZ01000001.1"/>
</dbReference>
<name>A0A543CSV2_9ACTN</name>
<keyword evidence="2" id="KW-0732">Signal</keyword>
<dbReference type="EMBL" id="VFOZ01000001">
    <property type="protein sequence ID" value="TQM00186.1"/>
    <property type="molecule type" value="Genomic_DNA"/>
</dbReference>
<dbReference type="SUPFAM" id="SSF53182">
    <property type="entry name" value="Pyrrolidone carboxyl peptidase (pyroglutamate aminopeptidase)"/>
    <property type="match status" value="1"/>
</dbReference>
<feature type="region of interest" description="Disordered" evidence="1">
    <location>
        <begin position="402"/>
        <end position="436"/>
    </location>
</feature>
<gene>
    <name evidence="3" type="ORF">FB559_5893</name>
</gene>
<feature type="compositionally biased region" description="Pro residues" evidence="1">
    <location>
        <begin position="411"/>
        <end position="428"/>
    </location>
</feature>
<dbReference type="AlphaFoldDB" id="A0A543CSV2"/>
<evidence type="ECO:0000256" key="2">
    <source>
        <dbReference type="SAM" id="SignalP"/>
    </source>
</evidence>
<evidence type="ECO:0008006" key="5">
    <source>
        <dbReference type="Google" id="ProtNLM"/>
    </source>
</evidence>
<protein>
    <recommendedName>
        <fullName evidence="5">Pyrrolidone-carboxylate peptidase</fullName>
    </recommendedName>
</protein>
<comment type="caution">
    <text evidence="3">The sequence shown here is derived from an EMBL/GenBank/DDBJ whole genome shotgun (WGS) entry which is preliminary data.</text>
</comment>
<accession>A0A543CSV2</accession>
<evidence type="ECO:0000313" key="4">
    <source>
        <dbReference type="Proteomes" id="UP000316096"/>
    </source>
</evidence>
<dbReference type="Proteomes" id="UP000316096">
    <property type="component" value="Unassembled WGS sequence"/>
</dbReference>
<proteinExistence type="predicted"/>
<dbReference type="Gene3D" id="3.40.630.20">
    <property type="entry name" value="Peptidase C15, pyroglutamyl peptidase I-like"/>
    <property type="match status" value="1"/>
</dbReference>
<reference evidence="3 4" key="1">
    <citation type="submission" date="2019-06" db="EMBL/GenBank/DDBJ databases">
        <title>Sequencing the genomes of 1000 actinobacteria strains.</title>
        <authorList>
            <person name="Klenk H.-P."/>
        </authorList>
    </citation>
    <scope>NUCLEOTIDE SEQUENCE [LARGE SCALE GENOMIC DNA]</scope>
    <source>
        <strain evidence="3 4">DSM 102200</strain>
    </source>
</reference>
<dbReference type="OrthoDB" id="4555199at2"/>
<feature type="chain" id="PRO_5022127546" description="Pyrrolidone-carboxylate peptidase" evidence="2">
    <location>
        <begin position="34"/>
        <end position="507"/>
    </location>
</feature>
<dbReference type="InterPro" id="IPR036440">
    <property type="entry name" value="Peptidase_C15-like_sf"/>
</dbReference>